<feature type="signal peptide" evidence="2">
    <location>
        <begin position="1"/>
        <end position="22"/>
    </location>
</feature>
<sequence>MHKTAKRSTRALAAGTFALALALTGCSSNNTNNANSNTANGGNASPAANAGNASSAANGDDNAPATFSVFLASPGQTPTDDNKILKLIKEKTGVSFKTELLVGDLQQKLGVMIAGGDYPDLMSGDDKLLNAKAYIPLEDLIEKYAPNLKKHYAAVWNQIKDETDGHIYVLPSYGVYQGKITEPTYQGPGFWLQKAVLEEMGYPTPKTLDEYFDIIAKYKAKHPDMIGFESLNFDWRVFPLQNAPEHLAGHPNDGGVIVDNNKAQIFADKDISKTYYKKLNEINAQGLMDKEAFVQNYDQYLAKIASGKVIGMFDQHWNFQDGETSLISQGKIENTYIGFPLLYPGAEEWYRDRGAVGTNRGLGISINAKDPVRIIKFLDQMITEDWQKTLQWGIKGEDYEVKEDGMFYRTPEQRANADQTSWQLANKITTMFGYMPKIQGTYSDGNAADAGTQPQEFFDSLKPYDQKILKAYNKKTWSEFFKEPKENFIYFPAYSIVLKDGSAAKLAQSKLNDLQVKYLPKAIMASPDEFEGVWQDYVDRIHKLDIKAYEDRINEGIQQRIEKWSVK</sequence>
<keyword evidence="4" id="KW-1185">Reference proteome</keyword>
<evidence type="ECO:0000256" key="2">
    <source>
        <dbReference type="SAM" id="SignalP"/>
    </source>
</evidence>
<dbReference type="Gene3D" id="3.40.190.10">
    <property type="entry name" value="Periplasmic binding protein-like II"/>
    <property type="match status" value="2"/>
</dbReference>
<name>A0ABN8GJF3_9BACL</name>
<feature type="region of interest" description="Disordered" evidence="1">
    <location>
        <begin position="37"/>
        <end position="58"/>
    </location>
</feature>
<dbReference type="PROSITE" id="PS51257">
    <property type="entry name" value="PROKAR_LIPOPROTEIN"/>
    <property type="match status" value="1"/>
</dbReference>
<proteinExistence type="predicted"/>
<gene>
    <name evidence="3" type="ORF">PAECIP111892_03008</name>
</gene>
<dbReference type="RefSeq" id="WP_236334422.1">
    <property type="nucleotide sequence ID" value="NZ_CAKMMG010000003.1"/>
</dbReference>
<protein>
    <recommendedName>
        <fullName evidence="5">Sugar ABC transporter substrate-binding protein</fullName>
    </recommendedName>
</protein>
<feature type="chain" id="PRO_5045747318" description="Sugar ABC transporter substrate-binding protein" evidence="2">
    <location>
        <begin position="23"/>
        <end position="567"/>
    </location>
</feature>
<evidence type="ECO:0000313" key="3">
    <source>
        <dbReference type="EMBL" id="CAH1207865.1"/>
    </source>
</evidence>
<comment type="caution">
    <text evidence="3">The sequence shown here is derived from an EMBL/GenBank/DDBJ whole genome shotgun (WGS) entry which is preliminary data.</text>
</comment>
<dbReference type="PANTHER" id="PTHR43649:SF12">
    <property type="entry name" value="DIACETYLCHITOBIOSE BINDING PROTEIN DASA"/>
    <property type="match status" value="1"/>
</dbReference>
<dbReference type="InterPro" id="IPR050490">
    <property type="entry name" value="Bact_solute-bd_prot1"/>
</dbReference>
<accession>A0ABN8GJF3</accession>
<reference evidence="3" key="1">
    <citation type="submission" date="2022-01" db="EMBL/GenBank/DDBJ databases">
        <authorList>
            <person name="Criscuolo A."/>
        </authorList>
    </citation>
    <scope>NUCLEOTIDE SEQUENCE</scope>
    <source>
        <strain evidence="3">CIP111892</strain>
    </source>
</reference>
<dbReference type="PANTHER" id="PTHR43649">
    <property type="entry name" value="ARABINOSE-BINDING PROTEIN-RELATED"/>
    <property type="match status" value="1"/>
</dbReference>
<dbReference type="EMBL" id="CAKMMG010000003">
    <property type="protein sequence ID" value="CAH1207865.1"/>
    <property type="molecule type" value="Genomic_DNA"/>
</dbReference>
<evidence type="ECO:0008006" key="5">
    <source>
        <dbReference type="Google" id="ProtNLM"/>
    </source>
</evidence>
<dbReference type="Proteomes" id="UP000838324">
    <property type="component" value="Unassembled WGS sequence"/>
</dbReference>
<keyword evidence="2" id="KW-0732">Signal</keyword>
<dbReference type="SUPFAM" id="SSF53850">
    <property type="entry name" value="Periplasmic binding protein-like II"/>
    <property type="match status" value="1"/>
</dbReference>
<organism evidence="3 4">
    <name type="scientific">Paenibacillus auburnensis</name>
    <dbReference type="NCBI Taxonomy" id="2905649"/>
    <lineage>
        <taxon>Bacteria</taxon>
        <taxon>Bacillati</taxon>
        <taxon>Bacillota</taxon>
        <taxon>Bacilli</taxon>
        <taxon>Bacillales</taxon>
        <taxon>Paenibacillaceae</taxon>
        <taxon>Paenibacillus</taxon>
    </lineage>
</organism>
<evidence type="ECO:0000256" key="1">
    <source>
        <dbReference type="SAM" id="MobiDB-lite"/>
    </source>
</evidence>
<evidence type="ECO:0000313" key="4">
    <source>
        <dbReference type="Proteomes" id="UP000838324"/>
    </source>
</evidence>